<dbReference type="InterPro" id="IPR013783">
    <property type="entry name" value="Ig-like_fold"/>
</dbReference>
<evidence type="ECO:0000256" key="3">
    <source>
        <dbReference type="ARBA" id="ARBA00006429"/>
    </source>
</evidence>
<feature type="signal peptide" evidence="11">
    <location>
        <begin position="1"/>
        <end position="17"/>
    </location>
</feature>
<evidence type="ECO:0000313" key="14">
    <source>
        <dbReference type="EMBL" id="NBG65263.1"/>
    </source>
</evidence>
<evidence type="ECO:0000256" key="11">
    <source>
        <dbReference type="SAM" id="SignalP"/>
    </source>
</evidence>
<evidence type="ECO:0000256" key="6">
    <source>
        <dbReference type="ARBA" id="ARBA00022729"/>
    </source>
</evidence>
<dbReference type="EMBL" id="WWNE01000004">
    <property type="protein sequence ID" value="NBG65263.1"/>
    <property type="molecule type" value="Genomic_DNA"/>
</dbReference>
<evidence type="ECO:0000256" key="10">
    <source>
        <dbReference type="SAM" id="MobiDB-lite"/>
    </source>
</evidence>
<reference evidence="14 15" key="1">
    <citation type="submission" date="2019-12" db="EMBL/GenBank/DDBJ databases">
        <authorList>
            <person name="Zhao J."/>
        </authorList>
    </citation>
    <scope>NUCLEOTIDE SEQUENCE [LARGE SCALE GENOMIC DNA]</scope>
    <source>
        <strain evidence="14 15">S-15</strain>
    </source>
</reference>
<evidence type="ECO:0000256" key="5">
    <source>
        <dbReference type="ARBA" id="ARBA00022722"/>
    </source>
</evidence>
<dbReference type="Pfam" id="PF22544">
    <property type="entry name" value="HYDIN_VesB_CFA65-like_Ig"/>
    <property type="match status" value="1"/>
</dbReference>
<evidence type="ECO:0000259" key="12">
    <source>
        <dbReference type="Pfam" id="PF18962"/>
    </source>
</evidence>
<evidence type="ECO:0000256" key="4">
    <source>
        <dbReference type="ARBA" id="ARBA00022490"/>
    </source>
</evidence>
<dbReference type="RefSeq" id="WP_160632219.1">
    <property type="nucleotide sequence ID" value="NZ_WWNE01000004.1"/>
</dbReference>
<comment type="similarity">
    <text evidence="3">Belongs to the EndA/NucM nuclease family.</text>
</comment>
<feature type="region of interest" description="Disordered" evidence="10">
    <location>
        <begin position="196"/>
        <end position="218"/>
    </location>
</feature>
<accession>A0A6N9NH77</accession>
<dbReference type="InterPro" id="IPR026444">
    <property type="entry name" value="Secre_tail"/>
</dbReference>
<dbReference type="InterPro" id="IPR053879">
    <property type="entry name" value="HYDIN_VesB_CFA65-like_Ig"/>
</dbReference>
<dbReference type="InterPro" id="IPR007346">
    <property type="entry name" value="Endonuclease-I"/>
</dbReference>
<keyword evidence="4" id="KW-0963">Cytoplasm</keyword>
<evidence type="ECO:0000256" key="2">
    <source>
        <dbReference type="ARBA" id="ARBA00004496"/>
    </source>
</evidence>
<feature type="domain" description="HYDIN/VesB/CFA65-like Ig-like" evidence="13">
    <location>
        <begin position="19"/>
        <end position="107"/>
    </location>
</feature>
<proteinExistence type="inferred from homology"/>
<dbReference type="PANTHER" id="PTHR33607:SF2">
    <property type="entry name" value="ENDONUCLEASE-1"/>
    <property type="match status" value="1"/>
</dbReference>
<keyword evidence="6 11" id="KW-0732">Signal</keyword>
<sequence length="542" mass="59347">MKQLLLLAICIPLFSTAQVLTVDQTQLNFGTVNEITPDSLQLTITNTSATPITVNQIKFYNTYNTTPFSVNESNFTIAANGNKTVWVKFSPQHNIMHNSEMIIKHTANSGYTRVDLMGQGTYSKTYYSSTENTSEEALKTALNTRLGQGYISLGYNSARDAMFMTIDNEKTNGQNATVNTLECVYTGTKITGYSSRSAAQNGSPQFNTEHTYPQSTFSSAEPMKSDLFHLFPTTNTSNSNRGNNPFGVVSNGTATGGGSFYNSSMFEPRDAQKGTTARALMYFVLRYQNYGNHFTSQENILKQWHATFAPDAIEQRRNDDIFAVQGNRNPFIDYPQFADRITNFVTTSSAPTIKSIDITQPTISFGTVNSDTLFNYIIVNTGNTALNLTNITLSNTTDLSFSPAIGASATLNVGEAFVFPIKLSANTFGTLSETLSFNTGLPGSQGSISVPITANVVTSLGEITWEQSISIFPNPVNNQLNINSSYSGKLDVKLYNLLGQPTAVDQINSNGNIQINTTELPEGVYLLELTNGNERILKKIMK</sequence>
<dbReference type="GO" id="GO:0016787">
    <property type="term" value="F:hydrolase activity"/>
    <property type="evidence" value="ECO:0007669"/>
    <property type="project" value="UniProtKB-KW"/>
</dbReference>
<dbReference type="AlphaFoldDB" id="A0A6N9NH77"/>
<name>A0A6N9NH77_9FLAO</name>
<keyword evidence="8" id="KW-0969">Cilium</keyword>
<keyword evidence="9" id="KW-0966">Cell projection</keyword>
<dbReference type="NCBIfam" id="TIGR04183">
    <property type="entry name" value="Por_Secre_tail"/>
    <property type="match status" value="1"/>
</dbReference>
<dbReference type="Gene3D" id="2.60.40.10">
    <property type="entry name" value="Immunoglobulins"/>
    <property type="match status" value="1"/>
</dbReference>
<evidence type="ECO:0000259" key="13">
    <source>
        <dbReference type="Pfam" id="PF22544"/>
    </source>
</evidence>
<dbReference type="Pfam" id="PF04231">
    <property type="entry name" value="Endonuclease_1"/>
    <property type="match status" value="1"/>
</dbReference>
<evidence type="ECO:0000256" key="7">
    <source>
        <dbReference type="ARBA" id="ARBA00022801"/>
    </source>
</evidence>
<keyword evidence="7" id="KW-0378">Hydrolase</keyword>
<dbReference type="GO" id="GO:0004518">
    <property type="term" value="F:nuclease activity"/>
    <property type="evidence" value="ECO:0007669"/>
    <property type="project" value="UniProtKB-KW"/>
</dbReference>
<keyword evidence="5" id="KW-0540">Nuclease</keyword>
<keyword evidence="15" id="KW-1185">Reference proteome</keyword>
<comment type="subcellular location">
    <subcellularLocation>
        <location evidence="1">Cell projection</location>
        <location evidence="1">Cilium</location>
    </subcellularLocation>
    <subcellularLocation>
        <location evidence="2">Cytoplasm</location>
    </subcellularLocation>
</comment>
<protein>
    <submittedName>
        <fullName evidence="14">T9SS type A sorting domain-containing protein</fullName>
    </submittedName>
</protein>
<evidence type="ECO:0000313" key="15">
    <source>
        <dbReference type="Proteomes" id="UP000470771"/>
    </source>
</evidence>
<dbReference type="Pfam" id="PF18962">
    <property type="entry name" value="Por_Secre_tail"/>
    <property type="match status" value="1"/>
</dbReference>
<dbReference type="PANTHER" id="PTHR33607">
    <property type="entry name" value="ENDONUCLEASE-1"/>
    <property type="match status" value="1"/>
</dbReference>
<evidence type="ECO:0000256" key="9">
    <source>
        <dbReference type="ARBA" id="ARBA00023273"/>
    </source>
</evidence>
<organism evidence="14 15">
    <name type="scientific">Acidiluteibacter ferrifornacis</name>
    <dbReference type="NCBI Taxonomy" id="2692424"/>
    <lineage>
        <taxon>Bacteria</taxon>
        <taxon>Pseudomonadati</taxon>
        <taxon>Bacteroidota</taxon>
        <taxon>Flavobacteriia</taxon>
        <taxon>Flavobacteriales</taxon>
        <taxon>Cryomorphaceae</taxon>
        <taxon>Acidiluteibacter</taxon>
    </lineage>
</organism>
<dbReference type="Proteomes" id="UP000470771">
    <property type="component" value="Unassembled WGS sequence"/>
</dbReference>
<gene>
    <name evidence="14" type="ORF">GQN54_03995</name>
</gene>
<comment type="caution">
    <text evidence="14">The sequence shown here is derived from an EMBL/GenBank/DDBJ whole genome shotgun (WGS) entry which is preliminary data.</text>
</comment>
<feature type="chain" id="PRO_5026975289" evidence="11">
    <location>
        <begin position="18"/>
        <end position="542"/>
    </location>
</feature>
<dbReference type="SUPFAM" id="SSF54060">
    <property type="entry name" value="His-Me finger endonucleases"/>
    <property type="match status" value="1"/>
</dbReference>
<feature type="domain" description="Secretion system C-terminal sorting" evidence="12">
    <location>
        <begin position="471"/>
        <end position="541"/>
    </location>
</feature>
<evidence type="ECO:0000256" key="1">
    <source>
        <dbReference type="ARBA" id="ARBA00004138"/>
    </source>
</evidence>
<dbReference type="InterPro" id="IPR044925">
    <property type="entry name" value="His-Me_finger_sf"/>
</dbReference>
<evidence type="ECO:0000256" key="8">
    <source>
        <dbReference type="ARBA" id="ARBA00023069"/>
    </source>
</evidence>